<organism evidence="2 3">
    <name type="scientific">Candidatus Bacteroides merdipullorum</name>
    <dbReference type="NCBI Taxonomy" id="2838474"/>
    <lineage>
        <taxon>Bacteria</taxon>
        <taxon>Pseudomonadati</taxon>
        <taxon>Bacteroidota</taxon>
        <taxon>Bacteroidia</taxon>
        <taxon>Bacteroidales</taxon>
        <taxon>Bacteroidaceae</taxon>
        <taxon>Bacteroides</taxon>
    </lineage>
</organism>
<reference evidence="2" key="1">
    <citation type="journal article" date="2021" name="PeerJ">
        <title>Extensive microbial diversity within the chicken gut microbiome revealed by metagenomics and culture.</title>
        <authorList>
            <person name="Gilroy R."/>
            <person name="Ravi A."/>
            <person name="Getino M."/>
            <person name="Pursley I."/>
            <person name="Horton D.L."/>
            <person name="Alikhan N.F."/>
            <person name="Baker D."/>
            <person name="Gharbi K."/>
            <person name="Hall N."/>
            <person name="Watson M."/>
            <person name="Adriaenssens E.M."/>
            <person name="Foster-Nyarko E."/>
            <person name="Jarju S."/>
            <person name="Secka A."/>
            <person name="Antonio M."/>
            <person name="Oren A."/>
            <person name="Chaudhuri R.R."/>
            <person name="La Ragione R."/>
            <person name="Hildebrand F."/>
            <person name="Pallen M.J."/>
        </authorList>
    </citation>
    <scope>NUCLEOTIDE SEQUENCE</scope>
    <source>
        <strain evidence="2">ChiHjej12B11-24981</strain>
    </source>
</reference>
<evidence type="ECO:0000313" key="2">
    <source>
        <dbReference type="EMBL" id="HIZ02333.1"/>
    </source>
</evidence>
<dbReference type="InterPro" id="IPR018004">
    <property type="entry name" value="KilA/APSES_HTH"/>
</dbReference>
<comment type="caution">
    <text evidence="2">The sequence shown here is derived from an EMBL/GenBank/DDBJ whole genome shotgun (WGS) entry which is preliminary data.</text>
</comment>
<evidence type="ECO:0000259" key="1">
    <source>
        <dbReference type="SMART" id="SM01252"/>
    </source>
</evidence>
<dbReference type="Proteomes" id="UP000824023">
    <property type="component" value="Unassembled WGS sequence"/>
</dbReference>
<evidence type="ECO:0000313" key="3">
    <source>
        <dbReference type="Proteomes" id="UP000824023"/>
    </source>
</evidence>
<protein>
    <submittedName>
        <fullName evidence="2">KilA-N domain-containing protein</fullName>
    </submittedName>
</protein>
<dbReference type="AlphaFoldDB" id="A0A9D2CXT0"/>
<feature type="domain" description="KilA/APSES-type HTH DNA-binding" evidence="1">
    <location>
        <begin position="10"/>
        <end position="140"/>
    </location>
</feature>
<dbReference type="Pfam" id="PF04383">
    <property type="entry name" value="KilA-N"/>
    <property type="match status" value="1"/>
</dbReference>
<reference evidence="2" key="2">
    <citation type="submission" date="2021-04" db="EMBL/GenBank/DDBJ databases">
        <authorList>
            <person name="Gilroy R."/>
        </authorList>
    </citation>
    <scope>NUCLEOTIDE SEQUENCE</scope>
    <source>
        <strain evidence="2">ChiHjej12B11-24981</strain>
    </source>
</reference>
<gene>
    <name evidence="2" type="ORF">H9819_08835</name>
</gene>
<dbReference type="SMART" id="SM01252">
    <property type="entry name" value="KilA-N"/>
    <property type="match status" value="1"/>
</dbReference>
<dbReference type="EMBL" id="DXCK01000119">
    <property type="protein sequence ID" value="HIZ02333.1"/>
    <property type="molecule type" value="Genomic_DNA"/>
</dbReference>
<name>A0A9D2CXT0_9BACE</name>
<proteinExistence type="predicted"/>
<accession>A0A9D2CXT0</accession>
<sequence length="202" mass="23188">MAKISVMNTDITVLNYNSHDYISLTDMASAKEGDSRAADIIKNWIRNRYTIEFLGTWEMIHNPDFKVVEFDHFRKQAGLPSFVLSASEWIESTDAIKQNLIPQEITPAQASRIYANEADVLNMALFGMTALEWRDKHPDLKGNIRDYASINELICLSNMESLNAVFIQDGIPQRERLIRLNRIAIQQMQVLEDLTGERELLK</sequence>